<accession>W4VA07</accession>
<evidence type="ECO:0000313" key="2">
    <source>
        <dbReference type="Proteomes" id="UP000019109"/>
    </source>
</evidence>
<dbReference type="EMBL" id="BAVR01000052">
    <property type="protein sequence ID" value="GAE90001.1"/>
    <property type="molecule type" value="Genomic_DNA"/>
</dbReference>
<dbReference type="AlphaFoldDB" id="W4VA07"/>
<dbReference type="STRING" id="1294263.JCM21531_3579"/>
<evidence type="ECO:0008006" key="3">
    <source>
        <dbReference type="Google" id="ProtNLM"/>
    </source>
</evidence>
<name>W4VA07_9FIRM</name>
<gene>
    <name evidence="1" type="ORF">JCM21531_3579</name>
</gene>
<reference evidence="1" key="1">
    <citation type="journal article" date="2014" name="Genome Announc.">
        <title>Draft Genome Sequence of Clostridium straminisolvens Strain JCM 21531T, Isolated from a Cellulose-Degrading Bacterial Community.</title>
        <authorList>
            <person name="Yuki M."/>
            <person name="Oshima K."/>
            <person name="Suda W."/>
            <person name="Sakamoto M."/>
            <person name="Kitamura K."/>
            <person name="Iida T."/>
            <person name="Hattori M."/>
            <person name="Ohkuma M."/>
        </authorList>
    </citation>
    <scope>NUCLEOTIDE SEQUENCE [LARGE SCALE GENOMIC DNA]</scope>
    <source>
        <strain evidence="1">JCM 21531</strain>
    </source>
</reference>
<keyword evidence="2" id="KW-1185">Reference proteome</keyword>
<comment type="caution">
    <text evidence="1">The sequence shown here is derived from an EMBL/GenBank/DDBJ whole genome shotgun (WGS) entry which is preliminary data.</text>
</comment>
<organism evidence="1 2">
    <name type="scientific">Acetivibrio straminisolvens JCM 21531</name>
    <dbReference type="NCBI Taxonomy" id="1294263"/>
    <lineage>
        <taxon>Bacteria</taxon>
        <taxon>Bacillati</taxon>
        <taxon>Bacillota</taxon>
        <taxon>Clostridia</taxon>
        <taxon>Eubacteriales</taxon>
        <taxon>Oscillospiraceae</taxon>
        <taxon>Acetivibrio</taxon>
    </lineage>
</organism>
<proteinExistence type="predicted"/>
<dbReference type="Proteomes" id="UP000019109">
    <property type="component" value="Unassembled WGS sequence"/>
</dbReference>
<dbReference type="OrthoDB" id="2086100at2"/>
<protein>
    <recommendedName>
        <fullName evidence="3">Transcriptional regulator</fullName>
    </recommendedName>
</protein>
<evidence type="ECO:0000313" key="1">
    <source>
        <dbReference type="EMBL" id="GAE90001.1"/>
    </source>
</evidence>
<sequence>MEGTDAGKIKYSDILIETIRNASRQMSFDEYAKVTGLDKEFIFAILNGEIEEVDKEIWDRLSLKN</sequence>
<dbReference type="RefSeq" id="WP_038290543.1">
    <property type="nucleotide sequence ID" value="NZ_BAVR01000052.1"/>
</dbReference>